<keyword evidence="2" id="KW-0472">Membrane</keyword>
<reference evidence="3" key="1">
    <citation type="submission" date="2014-11" db="EMBL/GenBank/DDBJ databases">
        <authorList>
            <person name="Amaro Gonzalez C."/>
        </authorList>
    </citation>
    <scope>NUCLEOTIDE SEQUENCE</scope>
</reference>
<feature type="transmembrane region" description="Helical" evidence="2">
    <location>
        <begin position="26"/>
        <end position="48"/>
    </location>
</feature>
<sequence length="57" mass="6416">MQLKCTKARNDYLLSLAAANASTDKYYLQDICTIIDVSIFASGLFLLLPIRASLRKY</sequence>
<evidence type="ECO:0000313" key="3">
    <source>
        <dbReference type="EMBL" id="JAH67744.1"/>
    </source>
</evidence>
<dbReference type="PANTHER" id="PTHR14166">
    <property type="entry name" value="SLIT-ROBO RHO GTPASE ACTIVATING PROTEIN"/>
    <property type="match status" value="1"/>
</dbReference>
<dbReference type="InterPro" id="IPR027267">
    <property type="entry name" value="AH/BAR_dom_sf"/>
</dbReference>
<evidence type="ECO:0000256" key="2">
    <source>
        <dbReference type="SAM" id="Phobius"/>
    </source>
</evidence>
<dbReference type="SUPFAM" id="SSF103657">
    <property type="entry name" value="BAR/IMD domain-like"/>
    <property type="match status" value="1"/>
</dbReference>
<dbReference type="AlphaFoldDB" id="A0A0E9UPH7"/>
<protein>
    <submittedName>
        <fullName evidence="3">Uncharacterized protein</fullName>
    </submittedName>
</protein>
<keyword evidence="1" id="KW-0175">Coiled coil</keyword>
<dbReference type="Gene3D" id="1.20.1270.60">
    <property type="entry name" value="Arfaptin homology (AH) domain/BAR domain"/>
    <property type="match status" value="1"/>
</dbReference>
<keyword evidence="2" id="KW-0812">Transmembrane</keyword>
<reference evidence="3" key="2">
    <citation type="journal article" date="2015" name="Fish Shellfish Immunol.">
        <title>Early steps in the European eel (Anguilla anguilla)-Vibrio vulnificus interaction in the gills: Role of the RtxA13 toxin.</title>
        <authorList>
            <person name="Callol A."/>
            <person name="Pajuelo D."/>
            <person name="Ebbesson L."/>
            <person name="Teles M."/>
            <person name="MacKenzie S."/>
            <person name="Amaro C."/>
        </authorList>
    </citation>
    <scope>NUCLEOTIDE SEQUENCE</scope>
</reference>
<keyword evidence="2" id="KW-1133">Transmembrane helix</keyword>
<name>A0A0E9UPH7_ANGAN</name>
<organism evidence="3">
    <name type="scientific">Anguilla anguilla</name>
    <name type="common">European freshwater eel</name>
    <name type="synonym">Muraena anguilla</name>
    <dbReference type="NCBI Taxonomy" id="7936"/>
    <lineage>
        <taxon>Eukaryota</taxon>
        <taxon>Metazoa</taxon>
        <taxon>Chordata</taxon>
        <taxon>Craniata</taxon>
        <taxon>Vertebrata</taxon>
        <taxon>Euteleostomi</taxon>
        <taxon>Actinopterygii</taxon>
        <taxon>Neopterygii</taxon>
        <taxon>Teleostei</taxon>
        <taxon>Anguilliformes</taxon>
        <taxon>Anguillidae</taxon>
        <taxon>Anguilla</taxon>
    </lineage>
</organism>
<dbReference type="InterPro" id="IPR051627">
    <property type="entry name" value="SLIT-ROBO_RhoGAP"/>
</dbReference>
<proteinExistence type="predicted"/>
<dbReference type="EMBL" id="GBXM01040833">
    <property type="protein sequence ID" value="JAH67744.1"/>
    <property type="molecule type" value="Transcribed_RNA"/>
</dbReference>
<evidence type="ECO:0000256" key="1">
    <source>
        <dbReference type="ARBA" id="ARBA00023054"/>
    </source>
</evidence>
<accession>A0A0E9UPH7</accession>